<name>U5CMC3_AMBTC</name>
<evidence type="ECO:0000256" key="1">
    <source>
        <dbReference type="ARBA" id="ARBA00022679"/>
    </source>
</evidence>
<dbReference type="AlphaFoldDB" id="U5CMC3"/>
<reference evidence="7" key="1">
    <citation type="journal article" date="2013" name="Science">
        <title>The Amborella genome and the evolution of flowering plants.</title>
        <authorList>
            <consortium name="Amborella Genome Project"/>
        </authorList>
    </citation>
    <scope>NUCLEOTIDE SEQUENCE [LARGE SCALE GENOMIC DNA]</scope>
</reference>
<evidence type="ECO:0000313" key="6">
    <source>
        <dbReference type="EMBL" id="ERN14281.1"/>
    </source>
</evidence>
<dbReference type="eggNOG" id="KOG0406">
    <property type="taxonomic scope" value="Eukaryota"/>
</dbReference>
<dbReference type="GO" id="GO:0005829">
    <property type="term" value="C:cytosol"/>
    <property type="evidence" value="ECO:0007669"/>
    <property type="project" value="UniProtKB-SubCell"/>
</dbReference>
<accession>U5CMC3</accession>
<dbReference type="CDD" id="cd03185">
    <property type="entry name" value="GST_C_Tau"/>
    <property type="match status" value="1"/>
</dbReference>
<dbReference type="InterPro" id="IPR036282">
    <property type="entry name" value="Glutathione-S-Trfase_C_sf"/>
</dbReference>
<dbReference type="SUPFAM" id="SSF47616">
    <property type="entry name" value="GST C-terminal domain-like"/>
    <property type="match status" value="1"/>
</dbReference>
<dbReference type="Pfam" id="PF02798">
    <property type="entry name" value="GST_N"/>
    <property type="match status" value="1"/>
</dbReference>
<feature type="domain" description="GST N-terminal" evidence="4">
    <location>
        <begin position="7"/>
        <end position="86"/>
    </location>
</feature>
<evidence type="ECO:0000256" key="2">
    <source>
        <dbReference type="ARBA" id="ARBA00047960"/>
    </source>
</evidence>
<dbReference type="InterPro" id="IPR010987">
    <property type="entry name" value="Glutathione-S-Trfase_C-like"/>
</dbReference>
<dbReference type="PROSITE" id="PS50405">
    <property type="entry name" value="GST_CTER"/>
    <property type="match status" value="1"/>
</dbReference>
<dbReference type="Gramene" id="ERN14281">
    <property type="protein sequence ID" value="ERN14281"/>
    <property type="gene ID" value="AMTR_s00033p00172070"/>
</dbReference>
<dbReference type="FunFam" id="3.40.30.10:FF:000014">
    <property type="entry name" value="Tau class glutathione S-transferase"/>
    <property type="match status" value="1"/>
</dbReference>
<dbReference type="CDD" id="cd03058">
    <property type="entry name" value="GST_N_Tau"/>
    <property type="match status" value="1"/>
</dbReference>
<dbReference type="InterPro" id="IPR004045">
    <property type="entry name" value="Glutathione_S-Trfase_N"/>
</dbReference>
<dbReference type="EMBL" id="KI392557">
    <property type="protein sequence ID" value="ERN14281.1"/>
    <property type="molecule type" value="Genomic_DNA"/>
</dbReference>
<evidence type="ECO:0000259" key="4">
    <source>
        <dbReference type="PROSITE" id="PS50404"/>
    </source>
</evidence>
<dbReference type="PROSITE" id="PS50404">
    <property type="entry name" value="GST_NTER"/>
    <property type="match status" value="1"/>
</dbReference>
<dbReference type="FunFam" id="1.20.1050.10:FF:000016">
    <property type="entry name" value="Glutathione S-transferase U9"/>
    <property type="match status" value="1"/>
</dbReference>
<dbReference type="Gene3D" id="3.40.30.10">
    <property type="entry name" value="Glutaredoxin"/>
    <property type="match status" value="1"/>
</dbReference>
<dbReference type="PANTHER" id="PTHR11260:SF676">
    <property type="entry name" value="GLUTATHIONE S-TRANSFERASE U8"/>
    <property type="match status" value="1"/>
</dbReference>
<keyword evidence="7" id="KW-1185">Reference proteome</keyword>
<dbReference type="OMA" id="AHERNDH"/>
<dbReference type="PANTHER" id="PTHR11260">
    <property type="entry name" value="GLUTATHIONE S-TRANSFERASE, GST, SUPERFAMILY, GST DOMAIN CONTAINING"/>
    <property type="match status" value="1"/>
</dbReference>
<comment type="catalytic activity">
    <reaction evidence="2 3">
        <text>RX + glutathione = an S-substituted glutathione + a halide anion + H(+)</text>
        <dbReference type="Rhea" id="RHEA:16437"/>
        <dbReference type="ChEBI" id="CHEBI:15378"/>
        <dbReference type="ChEBI" id="CHEBI:16042"/>
        <dbReference type="ChEBI" id="CHEBI:17792"/>
        <dbReference type="ChEBI" id="CHEBI:57925"/>
        <dbReference type="ChEBI" id="CHEBI:90779"/>
        <dbReference type="EC" id="2.5.1.18"/>
    </reaction>
</comment>
<dbReference type="STRING" id="13333.U5CMC3"/>
<organism evidence="6 7">
    <name type="scientific">Amborella trichopoda</name>
    <dbReference type="NCBI Taxonomy" id="13333"/>
    <lineage>
        <taxon>Eukaryota</taxon>
        <taxon>Viridiplantae</taxon>
        <taxon>Streptophyta</taxon>
        <taxon>Embryophyta</taxon>
        <taxon>Tracheophyta</taxon>
        <taxon>Spermatophyta</taxon>
        <taxon>Magnoliopsida</taxon>
        <taxon>Amborellales</taxon>
        <taxon>Amborellaceae</taxon>
        <taxon>Amborella</taxon>
    </lineage>
</organism>
<protein>
    <recommendedName>
        <fullName evidence="3">Glutathione S-transferase</fullName>
        <ecNumber evidence="3">2.5.1.18</ecNumber>
    </recommendedName>
</protein>
<dbReference type="GO" id="GO:0005737">
    <property type="term" value="C:cytoplasm"/>
    <property type="evidence" value="ECO:0000318"/>
    <property type="project" value="GO_Central"/>
</dbReference>
<dbReference type="GO" id="GO:0009407">
    <property type="term" value="P:toxin catabolic process"/>
    <property type="evidence" value="ECO:0007669"/>
    <property type="project" value="UniProtKB-ARBA"/>
</dbReference>
<comment type="similarity">
    <text evidence="3">Belongs to the GST superfamily.</text>
</comment>
<dbReference type="InterPro" id="IPR036249">
    <property type="entry name" value="Thioredoxin-like_sf"/>
</dbReference>
<dbReference type="EC" id="2.5.1.18" evidence="3"/>
<dbReference type="HOGENOM" id="CLU_011226_18_1_1"/>
<dbReference type="SFLD" id="SFLDG01152">
    <property type="entry name" value="Main.3:_Omega-_and_Tau-like"/>
    <property type="match status" value="1"/>
</dbReference>
<dbReference type="GO" id="GO:0004364">
    <property type="term" value="F:glutathione transferase activity"/>
    <property type="evidence" value="ECO:0000318"/>
    <property type="project" value="GO_Central"/>
</dbReference>
<gene>
    <name evidence="6" type="ORF">AMTR_s00033p00172070</name>
</gene>
<sequence length="234" mass="26647">MTMATSGEVKIIGLWASSYCVRIEVALKLKGISYEYIDEDLSNKSPLLLQLNPIHKKVPVLLHNGKTIAESLIILEYIDETWPDLPALLPKDPYERALLRFWANFFDSKLSGSGRTIFITEGEEQEKEVAVLKENLNVLENGLKKDFGDKKSFCNGETPGYLEVVMGPSFFWLKILEDVSRAKLIDHKNTPFLFSWLTEFCEFGVAKDALPDQAKLVAFAKKRREMLMESSKHQ</sequence>
<dbReference type="InterPro" id="IPR040079">
    <property type="entry name" value="Glutathione_S-Trfase"/>
</dbReference>
<dbReference type="SFLD" id="SFLDG00358">
    <property type="entry name" value="Main_(cytGST)"/>
    <property type="match status" value="1"/>
</dbReference>
<dbReference type="SFLD" id="SFLDS00019">
    <property type="entry name" value="Glutathione_Transferase_(cytos"/>
    <property type="match status" value="1"/>
</dbReference>
<keyword evidence="3" id="KW-0963">Cytoplasm</keyword>
<proteinExistence type="inferred from homology"/>
<dbReference type="InterPro" id="IPR045074">
    <property type="entry name" value="GST_C_Tau"/>
</dbReference>
<evidence type="ECO:0000259" key="5">
    <source>
        <dbReference type="PROSITE" id="PS50405"/>
    </source>
</evidence>
<evidence type="ECO:0000313" key="7">
    <source>
        <dbReference type="Proteomes" id="UP000017836"/>
    </source>
</evidence>
<dbReference type="SUPFAM" id="SSF52833">
    <property type="entry name" value="Thioredoxin-like"/>
    <property type="match status" value="1"/>
</dbReference>
<evidence type="ECO:0000256" key="3">
    <source>
        <dbReference type="RuleBase" id="RU369102"/>
    </source>
</evidence>
<dbReference type="Gene3D" id="1.20.1050.10">
    <property type="match status" value="1"/>
</dbReference>
<dbReference type="Proteomes" id="UP000017836">
    <property type="component" value="Unassembled WGS sequence"/>
</dbReference>
<comment type="subcellular location">
    <subcellularLocation>
        <location evidence="3">Cytoplasm</location>
        <location evidence="3">Cytosol</location>
    </subcellularLocation>
</comment>
<comment type="function">
    <text evidence="3">Is involved in the conjugation of reduced glutathione to a wide number of exogenous and endogenous hydrophobic electrophiles.</text>
</comment>
<feature type="domain" description="GST C-terminal" evidence="5">
    <location>
        <begin position="92"/>
        <end position="224"/>
    </location>
</feature>
<dbReference type="InterPro" id="IPR045073">
    <property type="entry name" value="Omega/Tau-like"/>
</dbReference>
<dbReference type="GO" id="GO:0006749">
    <property type="term" value="P:glutathione metabolic process"/>
    <property type="evidence" value="ECO:0000318"/>
    <property type="project" value="GO_Central"/>
</dbReference>
<keyword evidence="1 3" id="KW-0808">Transferase</keyword>